<dbReference type="AlphaFoldDB" id="L1IEB3"/>
<dbReference type="SUPFAM" id="SSF48452">
    <property type="entry name" value="TPR-like"/>
    <property type="match status" value="1"/>
</dbReference>
<protein>
    <submittedName>
        <fullName evidence="4 5">Uncharacterized protein</fullName>
    </submittedName>
</protein>
<dbReference type="EMBL" id="JH993106">
    <property type="protein sequence ID" value="EKX34611.1"/>
    <property type="molecule type" value="Genomic_DNA"/>
</dbReference>
<keyword evidence="1" id="KW-0802">TPR repeat</keyword>
<keyword evidence="6" id="KW-1185">Reference proteome</keyword>
<dbReference type="Gene3D" id="2.60.120.620">
    <property type="entry name" value="q2cbj1_9rhob like domain"/>
    <property type="match status" value="1"/>
</dbReference>
<feature type="repeat" description="TPR" evidence="1">
    <location>
        <begin position="314"/>
        <end position="347"/>
    </location>
</feature>
<reference evidence="4 6" key="1">
    <citation type="journal article" date="2012" name="Nature">
        <title>Algal genomes reveal evolutionary mosaicism and the fate of nucleomorphs.</title>
        <authorList>
            <consortium name="DOE Joint Genome Institute"/>
            <person name="Curtis B.A."/>
            <person name="Tanifuji G."/>
            <person name="Burki F."/>
            <person name="Gruber A."/>
            <person name="Irimia M."/>
            <person name="Maruyama S."/>
            <person name="Arias M.C."/>
            <person name="Ball S.G."/>
            <person name="Gile G.H."/>
            <person name="Hirakawa Y."/>
            <person name="Hopkins J.F."/>
            <person name="Kuo A."/>
            <person name="Rensing S.A."/>
            <person name="Schmutz J."/>
            <person name="Symeonidi A."/>
            <person name="Elias M."/>
            <person name="Eveleigh R.J."/>
            <person name="Herman E.K."/>
            <person name="Klute M.J."/>
            <person name="Nakayama T."/>
            <person name="Obornik M."/>
            <person name="Reyes-Prieto A."/>
            <person name="Armbrust E.V."/>
            <person name="Aves S.J."/>
            <person name="Beiko R.G."/>
            <person name="Coutinho P."/>
            <person name="Dacks J.B."/>
            <person name="Durnford D.G."/>
            <person name="Fast N.M."/>
            <person name="Green B.R."/>
            <person name="Grisdale C.J."/>
            <person name="Hempel F."/>
            <person name="Henrissat B."/>
            <person name="Hoppner M.P."/>
            <person name="Ishida K."/>
            <person name="Kim E."/>
            <person name="Koreny L."/>
            <person name="Kroth P.G."/>
            <person name="Liu Y."/>
            <person name="Malik S.B."/>
            <person name="Maier U.G."/>
            <person name="McRose D."/>
            <person name="Mock T."/>
            <person name="Neilson J.A."/>
            <person name="Onodera N.T."/>
            <person name="Poole A.M."/>
            <person name="Pritham E.J."/>
            <person name="Richards T.A."/>
            <person name="Rocap G."/>
            <person name="Roy S.W."/>
            <person name="Sarai C."/>
            <person name="Schaack S."/>
            <person name="Shirato S."/>
            <person name="Slamovits C.H."/>
            <person name="Spencer D.F."/>
            <person name="Suzuki S."/>
            <person name="Worden A.Z."/>
            <person name="Zauner S."/>
            <person name="Barry K."/>
            <person name="Bell C."/>
            <person name="Bharti A.K."/>
            <person name="Crow J.A."/>
            <person name="Grimwood J."/>
            <person name="Kramer R."/>
            <person name="Lindquist E."/>
            <person name="Lucas S."/>
            <person name="Salamov A."/>
            <person name="McFadden G.I."/>
            <person name="Lane C.E."/>
            <person name="Keeling P.J."/>
            <person name="Gray M.W."/>
            <person name="Grigoriev I.V."/>
            <person name="Archibald J.M."/>
        </authorList>
    </citation>
    <scope>NUCLEOTIDE SEQUENCE</scope>
    <source>
        <strain evidence="4 6">CCMP2712</strain>
    </source>
</reference>
<dbReference type="PANTHER" id="PTHR12197:SF251">
    <property type="entry name" value="EG:BACR7C10.4 PROTEIN"/>
    <property type="match status" value="1"/>
</dbReference>
<dbReference type="Proteomes" id="UP000011087">
    <property type="component" value="Unassembled WGS sequence"/>
</dbReference>
<feature type="region of interest" description="Disordered" evidence="2">
    <location>
        <begin position="543"/>
        <end position="578"/>
    </location>
</feature>
<gene>
    <name evidence="4" type="ORF">GUITHDRAFT_147129</name>
</gene>
<accession>L1IEB3</accession>
<evidence type="ECO:0000313" key="5">
    <source>
        <dbReference type="EnsemblProtists" id="EKX34611"/>
    </source>
</evidence>
<dbReference type="CDD" id="cd20071">
    <property type="entry name" value="SET_SMYD"/>
    <property type="match status" value="1"/>
</dbReference>
<dbReference type="Gene3D" id="2.170.270.10">
    <property type="entry name" value="SET domain"/>
    <property type="match status" value="1"/>
</dbReference>
<name>L1IEB3_GUITC</name>
<dbReference type="InterPro" id="IPR019734">
    <property type="entry name" value="TPR_rpt"/>
</dbReference>
<dbReference type="GeneID" id="17291329"/>
<sequence>MEHLLLLSRLVGLILDRQADSSNGMEEALEEACTRHDLSMLSVGCEAGLDVRVSGGHDDDNKDHKEDCSDEESEAWVLFSSLIRFEVDCRSHERGEEAGRQYLQGVRDLFMNKPCFLKFLRLVKQLMVSVFVPSPLISYCQDLIKTDVEDQLREEAEAAMSSFIEGVMANDGTDAYHPNDANPCGDEKQDGARILRERKLARLAQSALEKSSSTNPFGDSFNIVHALIPGICSCAHSCVPNALVEAAYDEQGRNLIRVVALRDIGDDEAISISFIDHNQPINERTAAYRERFGLKFCPCMRCNYERGSVTDLNVSQLRALGDLAMQQHRYQDAYELYGNILALHPNEPEALFARGGALLEAGLWVHAHQAFREAALLAPGHERLTALHLKEMAYSLEVGSDPEKWGDEREHGKQSCPRFHPVVEGRAFVTYGEHPVVPLAECQLAVDMAEAAASRRGWDHCSLFNMRHLPVHRDQSTHSFTIALNARSCYEGGLGTAIKPEQGHVLSFEGDMLHGGEPITSGVRYILAAFTYIDVPSPERSTFSVTSSDWPDSSPHSRNKRTRDEQAQDSRMPRAKIDWLGESNTEASFSFNFS</sequence>
<dbReference type="SUPFAM" id="SSF82199">
    <property type="entry name" value="SET domain"/>
    <property type="match status" value="1"/>
</dbReference>
<dbReference type="Gene3D" id="1.25.40.10">
    <property type="entry name" value="Tetratricopeptide repeat domain"/>
    <property type="match status" value="1"/>
</dbReference>
<feature type="compositionally biased region" description="Polar residues" evidence="2">
    <location>
        <begin position="543"/>
        <end position="556"/>
    </location>
</feature>
<proteinExistence type="predicted"/>
<dbReference type="EnsemblProtists" id="EKX34611">
    <property type="protein sequence ID" value="EKX34611"/>
    <property type="gene ID" value="GUITHDRAFT_147129"/>
</dbReference>
<reference evidence="6" key="2">
    <citation type="submission" date="2012-11" db="EMBL/GenBank/DDBJ databases">
        <authorList>
            <person name="Kuo A."/>
            <person name="Curtis B.A."/>
            <person name="Tanifuji G."/>
            <person name="Burki F."/>
            <person name="Gruber A."/>
            <person name="Irimia M."/>
            <person name="Maruyama S."/>
            <person name="Arias M.C."/>
            <person name="Ball S.G."/>
            <person name="Gile G.H."/>
            <person name="Hirakawa Y."/>
            <person name="Hopkins J.F."/>
            <person name="Rensing S.A."/>
            <person name="Schmutz J."/>
            <person name="Symeonidi A."/>
            <person name="Elias M."/>
            <person name="Eveleigh R.J."/>
            <person name="Herman E.K."/>
            <person name="Klute M.J."/>
            <person name="Nakayama T."/>
            <person name="Obornik M."/>
            <person name="Reyes-Prieto A."/>
            <person name="Armbrust E.V."/>
            <person name="Aves S.J."/>
            <person name="Beiko R.G."/>
            <person name="Coutinho P."/>
            <person name="Dacks J.B."/>
            <person name="Durnford D.G."/>
            <person name="Fast N.M."/>
            <person name="Green B.R."/>
            <person name="Grisdale C."/>
            <person name="Hempe F."/>
            <person name="Henrissat B."/>
            <person name="Hoppner M.P."/>
            <person name="Ishida K.-I."/>
            <person name="Kim E."/>
            <person name="Koreny L."/>
            <person name="Kroth P.G."/>
            <person name="Liu Y."/>
            <person name="Malik S.-B."/>
            <person name="Maier U.G."/>
            <person name="McRose D."/>
            <person name="Mock T."/>
            <person name="Neilson J.A."/>
            <person name="Onodera N.T."/>
            <person name="Poole A.M."/>
            <person name="Pritham E.J."/>
            <person name="Richards T.A."/>
            <person name="Rocap G."/>
            <person name="Roy S.W."/>
            <person name="Sarai C."/>
            <person name="Schaack S."/>
            <person name="Shirato S."/>
            <person name="Slamovits C.H."/>
            <person name="Spencer D.F."/>
            <person name="Suzuki S."/>
            <person name="Worden A.Z."/>
            <person name="Zauner S."/>
            <person name="Barry K."/>
            <person name="Bell C."/>
            <person name="Bharti A.K."/>
            <person name="Crow J.A."/>
            <person name="Grimwood J."/>
            <person name="Kramer R."/>
            <person name="Lindquist E."/>
            <person name="Lucas S."/>
            <person name="Salamov A."/>
            <person name="McFadden G.I."/>
            <person name="Lane C.E."/>
            <person name="Keeling P.J."/>
            <person name="Gray M.W."/>
            <person name="Grigoriev I.V."/>
            <person name="Archibald J.M."/>
        </authorList>
    </citation>
    <scope>NUCLEOTIDE SEQUENCE</scope>
    <source>
        <strain evidence="6">CCMP2712</strain>
    </source>
</reference>
<dbReference type="InterPro" id="IPR050869">
    <property type="entry name" value="H3K4_H4K5_MeTrfase"/>
</dbReference>
<feature type="compositionally biased region" description="Basic and acidic residues" evidence="2">
    <location>
        <begin position="562"/>
        <end position="578"/>
    </location>
</feature>
<reference evidence="5" key="3">
    <citation type="submission" date="2015-06" db="UniProtKB">
        <authorList>
            <consortium name="EnsemblProtists"/>
        </authorList>
    </citation>
    <scope>IDENTIFICATION</scope>
</reference>
<evidence type="ECO:0000256" key="2">
    <source>
        <dbReference type="SAM" id="MobiDB-lite"/>
    </source>
</evidence>
<feature type="chain" id="PRO_5008769924" evidence="3">
    <location>
        <begin position="22"/>
        <end position="594"/>
    </location>
</feature>
<dbReference type="Pfam" id="PF14559">
    <property type="entry name" value="TPR_19"/>
    <property type="match status" value="1"/>
</dbReference>
<dbReference type="PANTHER" id="PTHR12197">
    <property type="entry name" value="HISTONE-LYSINE N-METHYLTRANSFERASE SMYD"/>
    <property type="match status" value="1"/>
</dbReference>
<dbReference type="InterPro" id="IPR046341">
    <property type="entry name" value="SET_dom_sf"/>
</dbReference>
<dbReference type="PaxDb" id="55529-EKX34611"/>
<feature type="signal peptide" evidence="3">
    <location>
        <begin position="1"/>
        <end position="21"/>
    </location>
</feature>
<dbReference type="KEGG" id="gtt:GUITHDRAFT_147129"/>
<evidence type="ECO:0000313" key="4">
    <source>
        <dbReference type="EMBL" id="EKX34611.1"/>
    </source>
</evidence>
<keyword evidence="3" id="KW-0732">Signal</keyword>
<dbReference type="RefSeq" id="XP_005821591.1">
    <property type="nucleotide sequence ID" value="XM_005821534.1"/>
</dbReference>
<evidence type="ECO:0000313" key="6">
    <source>
        <dbReference type="Proteomes" id="UP000011087"/>
    </source>
</evidence>
<dbReference type="HOGENOM" id="CLU_459642_0_0_1"/>
<dbReference type="PROSITE" id="PS50005">
    <property type="entry name" value="TPR"/>
    <property type="match status" value="1"/>
</dbReference>
<dbReference type="GO" id="GO:0005634">
    <property type="term" value="C:nucleus"/>
    <property type="evidence" value="ECO:0007669"/>
    <property type="project" value="TreeGrafter"/>
</dbReference>
<dbReference type="InterPro" id="IPR011990">
    <property type="entry name" value="TPR-like_helical_dom_sf"/>
</dbReference>
<evidence type="ECO:0000256" key="1">
    <source>
        <dbReference type="PROSITE-ProRule" id="PRU00339"/>
    </source>
</evidence>
<evidence type="ECO:0000256" key="3">
    <source>
        <dbReference type="SAM" id="SignalP"/>
    </source>
</evidence>
<organism evidence="4">
    <name type="scientific">Guillardia theta (strain CCMP2712)</name>
    <name type="common">Cryptophyte</name>
    <dbReference type="NCBI Taxonomy" id="905079"/>
    <lineage>
        <taxon>Eukaryota</taxon>
        <taxon>Cryptophyceae</taxon>
        <taxon>Pyrenomonadales</taxon>
        <taxon>Geminigeraceae</taxon>
        <taxon>Guillardia</taxon>
    </lineage>
</organism>
<dbReference type="OrthoDB" id="69177at2759"/>